<name>A0A090VK79_9FLAO</name>
<dbReference type="EMBL" id="BBNQ01000047">
    <property type="protein sequence ID" value="GAL65160.1"/>
    <property type="molecule type" value="Genomic_DNA"/>
</dbReference>
<dbReference type="RefSeq" id="WP_042507102.1">
    <property type="nucleotide sequence ID" value="NZ_BBNQ01000047.1"/>
</dbReference>
<protein>
    <submittedName>
        <fullName evidence="1">Uncharacterized protein</fullName>
    </submittedName>
</protein>
<gene>
    <name evidence="1" type="ORF">JCM19300_3305</name>
</gene>
<dbReference type="AlphaFoldDB" id="A0A090VK79"/>
<organism evidence="1 2">
    <name type="scientific">Algibacter lectus</name>
    <dbReference type="NCBI Taxonomy" id="221126"/>
    <lineage>
        <taxon>Bacteria</taxon>
        <taxon>Pseudomonadati</taxon>
        <taxon>Bacteroidota</taxon>
        <taxon>Flavobacteriia</taxon>
        <taxon>Flavobacteriales</taxon>
        <taxon>Flavobacteriaceae</taxon>
        <taxon>Algibacter</taxon>
    </lineage>
</organism>
<dbReference type="Proteomes" id="UP000029644">
    <property type="component" value="Unassembled WGS sequence"/>
</dbReference>
<reference evidence="1 2" key="1">
    <citation type="journal article" date="2014" name="Genome Announc.">
        <title>Draft Genome Sequences of Marine Flavobacterium Algibacter lectus Strains SS8 and NR4.</title>
        <authorList>
            <person name="Takatani N."/>
            <person name="Nakanishi M."/>
            <person name="Meirelles P."/>
            <person name="Mino S."/>
            <person name="Suda W."/>
            <person name="Oshima K."/>
            <person name="Hattori M."/>
            <person name="Ohkuma M."/>
            <person name="Hosokawa M."/>
            <person name="Miyashita K."/>
            <person name="Thompson F.L."/>
            <person name="Niwa A."/>
            <person name="Sawabe T."/>
            <person name="Sawabe T."/>
        </authorList>
    </citation>
    <scope>NUCLEOTIDE SEQUENCE [LARGE SCALE GENOMIC DNA]</scope>
    <source>
        <strain evidence="1 2">JCM 19300</strain>
    </source>
</reference>
<evidence type="ECO:0000313" key="1">
    <source>
        <dbReference type="EMBL" id="GAL65160.1"/>
    </source>
</evidence>
<sequence>MTINLENLEGLPKEYISELKKFDQVFKTNRFLENYENNENINNLILEINNFCLQNKIIGFHYTNAIESDITEKGMIIRSGTEIRTNFMERFFHLFDYNEQELIKEKWLSRFGEKDTESRDFRTFFNFTKDAIFNGGAELLLKYYGGEQIYFPIFSLPKIGEKLKKIGKPMILKCTLDPNEIKTFIENPWGKIIVSSYNKKVNPEAYLVDQDGYQKKGVKSENIEIINAEKYVC</sequence>
<dbReference type="OrthoDB" id="1442130at2"/>
<accession>A0A090VK79</accession>
<proteinExistence type="predicted"/>
<evidence type="ECO:0000313" key="2">
    <source>
        <dbReference type="Proteomes" id="UP000029644"/>
    </source>
</evidence>
<comment type="caution">
    <text evidence="1">The sequence shown here is derived from an EMBL/GenBank/DDBJ whole genome shotgun (WGS) entry which is preliminary data.</text>
</comment>